<dbReference type="EMBL" id="JBHUEK010000026">
    <property type="protein sequence ID" value="MFD1780741.1"/>
    <property type="molecule type" value="Genomic_DNA"/>
</dbReference>
<protein>
    <submittedName>
        <fullName evidence="1">YheC/YheD family protein</fullName>
    </submittedName>
</protein>
<evidence type="ECO:0000313" key="1">
    <source>
        <dbReference type="EMBL" id="MFD1780741.1"/>
    </source>
</evidence>
<sequence length="394" mass="45529">MSTIYYHIEKQDWYQCEEENGLLIGKENTIISYVGSRQEHSLPFSVTKSGKRVGPLIGILTGSSKDNSFIGNLKDLKRILSSLQAEGALGIVMTPNSLQEHSVECFTFYQPIQKWIKIRTPLPDVVYNRVPYRRMEKSKHFIDTVSFFRTNGIPFFNPAFFSKWTVYQILRKNKFVSSFLPDTTLLKQKSDLEQMITKHQDLYIKSTTGHKGIGLYRIKKWKNHFIVETPNEKQSYSSLTSFWEKNEESFIQEDFLLQKAIRADTFKGKRYDLRLLCHYDESGYIISGIGVRVAGENEVTTHVPNGGSIIPYESVSSRFNEAILHQLVFEIGKELVEQTNEFIGEFSIDLGRSVNNEIYIYEINSKPMVFDETYIREKGLENLTKLLIMKGTKV</sequence>
<dbReference type="Proteomes" id="UP001597227">
    <property type="component" value="Unassembled WGS sequence"/>
</dbReference>
<organism evidence="1 2">
    <name type="scientific">Fredinandcohnia salidurans</name>
    <dbReference type="NCBI Taxonomy" id="2595041"/>
    <lineage>
        <taxon>Bacteria</taxon>
        <taxon>Bacillati</taxon>
        <taxon>Bacillota</taxon>
        <taxon>Bacilli</taxon>
        <taxon>Bacillales</taxon>
        <taxon>Bacillaceae</taxon>
        <taxon>Fredinandcohnia</taxon>
    </lineage>
</organism>
<dbReference type="Pfam" id="PF14398">
    <property type="entry name" value="ATPgrasp_YheCD"/>
    <property type="match status" value="1"/>
</dbReference>
<evidence type="ECO:0000313" key="2">
    <source>
        <dbReference type="Proteomes" id="UP001597227"/>
    </source>
</evidence>
<dbReference type="InterPro" id="IPR026838">
    <property type="entry name" value="YheC/D"/>
</dbReference>
<gene>
    <name evidence="1" type="ORF">ACFSFW_18915</name>
</gene>
<dbReference type="RefSeq" id="WP_388040521.1">
    <property type="nucleotide sequence ID" value="NZ_JBHUEK010000026.1"/>
</dbReference>
<accession>A0ABW4MSX2</accession>
<keyword evidence="2" id="KW-1185">Reference proteome</keyword>
<proteinExistence type="predicted"/>
<dbReference type="SUPFAM" id="SSF56059">
    <property type="entry name" value="Glutathione synthetase ATP-binding domain-like"/>
    <property type="match status" value="1"/>
</dbReference>
<reference evidence="2" key="1">
    <citation type="journal article" date="2019" name="Int. J. Syst. Evol. Microbiol.">
        <title>The Global Catalogue of Microorganisms (GCM) 10K type strain sequencing project: providing services to taxonomists for standard genome sequencing and annotation.</title>
        <authorList>
            <consortium name="The Broad Institute Genomics Platform"/>
            <consortium name="The Broad Institute Genome Sequencing Center for Infectious Disease"/>
            <person name="Wu L."/>
            <person name="Ma J."/>
        </authorList>
    </citation>
    <scope>NUCLEOTIDE SEQUENCE [LARGE SCALE GENOMIC DNA]</scope>
    <source>
        <strain evidence="2">CCUG 15531</strain>
    </source>
</reference>
<comment type="caution">
    <text evidence="1">The sequence shown here is derived from an EMBL/GenBank/DDBJ whole genome shotgun (WGS) entry which is preliminary data.</text>
</comment>
<name>A0ABW4MSX2_9BACI</name>